<feature type="chain" id="PRO_5015184681" evidence="2">
    <location>
        <begin position="24"/>
        <end position="235"/>
    </location>
</feature>
<dbReference type="PROSITE" id="PS51348">
    <property type="entry name" value="GLYCOSYL_HYDROL_F22_2"/>
    <property type="match status" value="1"/>
</dbReference>
<keyword evidence="2" id="KW-0732">Signal</keyword>
<reference evidence="3 4" key="1">
    <citation type="journal article" date="2018" name="Plant J.">
        <title>Genome sequences of Chlorella sorokiniana UTEX 1602 and Micractinium conductrix SAG 241.80: implications to maltose excretion by a green alga.</title>
        <authorList>
            <person name="Arriola M.B."/>
            <person name="Velmurugan N."/>
            <person name="Zhang Y."/>
            <person name="Plunkett M.H."/>
            <person name="Hondzo H."/>
            <person name="Barney B.M."/>
        </authorList>
    </citation>
    <scope>NUCLEOTIDE SEQUENCE [LARGE SCALE GENOMIC DNA]</scope>
    <source>
        <strain evidence="4">UTEX 1602</strain>
    </source>
</reference>
<dbReference type="Gene3D" id="1.10.530.10">
    <property type="match status" value="1"/>
</dbReference>
<evidence type="ECO:0000313" key="3">
    <source>
        <dbReference type="EMBL" id="PRW61607.1"/>
    </source>
</evidence>
<dbReference type="PANTHER" id="PTHR11407:SF63">
    <property type="entry name" value="LYSOZYME C"/>
    <property type="match status" value="1"/>
</dbReference>
<proteinExistence type="predicted"/>
<dbReference type="SMART" id="SM00263">
    <property type="entry name" value="LYZ1"/>
    <property type="match status" value="1"/>
</dbReference>
<dbReference type="InterPro" id="IPR023346">
    <property type="entry name" value="Lysozyme-like_dom_sf"/>
</dbReference>
<dbReference type="Proteomes" id="UP000239899">
    <property type="component" value="Unassembled WGS sequence"/>
</dbReference>
<name>A0A2P6U5N2_CHLSO</name>
<keyword evidence="4" id="KW-1185">Reference proteome</keyword>
<dbReference type="AlphaFoldDB" id="A0A2P6U5N2"/>
<sequence length="235" mass="25040">MPPPYRSLLLCLLAALLAGAASGYTLPPANTQCRQVIGDGVAIRFSPSTSAGKEAEALWKCYRIHYLGVKVSSGGLDWAKIWWAGKERWVAAKYLAVCGATACQATDAATCKKCLTAKSLLKRSPLAELASNDYAAGEGACLAWYESKYSAITHANSDGSTDYGWWQINNRYWCSSPSSPPPASNTCGVACTTLLNDPARNALCAAKAWKSGGSTWGLWATATKFYCRKGCPCGV</sequence>
<accession>A0A2P6U5N2</accession>
<evidence type="ECO:0000256" key="2">
    <source>
        <dbReference type="SAM" id="SignalP"/>
    </source>
</evidence>
<organism evidence="3 4">
    <name type="scientific">Chlorella sorokiniana</name>
    <name type="common">Freshwater green alga</name>
    <dbReference type="NCBI Taxonomy" id="3076"/>
    <lineage>
        <taxon>Eukaryota</taxon>
        <taxon>Viridiplantae</taxon>
        <taxon>Chlorophyta</taxon>
        <taxon>core chlorophytes</taxon>
        <taxon>Trebouxiophyceae</taxon>
        <taxon>Chlorellales</taxon>
        <taxon>Chlorellaceae</taxon>
        <taxon>Chlorella clade</taxon>
        <taxon>Chlorella</taxon>
    </lineage>
</organism>
<dbReference type="Pfam" id="PF00062">
    <property type="entry name" value="Lys"/>
    <property type="match status" value="1"/>
</dbReference>
<dbReference type="PANTHER" id="PTHR11407">
    <property type="entry name" value="LYSOZYME C"/>
    <property type="match status" value="1"/>
</dbReference>
<dbReference type="InterPro" id="IPR001916">
    <property type="entry name" value="Glyco_hydro_22"/>
</dbReference>
<dbReference type="GO" id="GO:0003796">
    <property type="term" value="F:lysozyme activity"/>
    <property type="evidence" value="ECO:0007669"/>
    <property type="project" value="TreeGrafter"/>
</dbReference>
<dbReference type="OrthoDB" id="17373at2759"/>
<protein>
    <submittedName>
        <fullName evidence="3">Lysozyme P</fullName>
    </submittedName>
</protein>
<gene>
    <name evidence="3" type="ORF">C2E21_0522</name>
</gene>
<evidence type="ECO:0000313" key="4">
    <source>
        <dbReference type="Proteomes" id="UP000239899"/>
    </source>
</evidence>
<dbReference type="SUPFAM" id="SSF53955">
    <property type="entry name" value="Lysozyme-like"/>
    <property type="match status" value="1"/>
</dbReference>
<dbReference type="EMBL" id="LHPG02000001">
    <property type="protein sequence ID" value="PRW61607.1"/>
    <property type="molecule type" value="Genomic_DNA"/>
</dbReference>
<keyword evidence="1" id="KW-1015">Disulfide bond</keyword>
<comment type="caution">
    <text evidence="3">The sequence shown here is derived from an EMBL/GenBank/DDBJ whole genome shotgun (WGS) entry which is preliminary data.</text>
</comment>
<evidence type="ECO:0000256" key="1">
    <source>
        <dbReference type="ARBA" id="ARBA00023157"/>
    </source>
</evidence>
<feature type="signal peptide" evidence="2">
    <location>
        <begin position="1"/>
        <end position="23"/>
    </location>
</feature>